<feature type="binding site" evidence="12">
    <location>
        <position position="293"/>
    </location>
    <ligand>
        <name>ATP</name>
        <dbReference type="ChEBI" id="CHEBI:30616"/>
    </ligand>
</feature>
<feature type="binding site" evidence="12">
    <location>
        <position position="35"/>
    </location>
    <ligand>
        <name>substrate</name>
    </ligand>
</feature>
<feature type="binding site" evidence="12 14">
    <location>
        <position position="324"/>
    </location>
    <ligand>
        <name>ATP</name>
        <dbReference type="ChEBI" id="CHEBI:30616"/>
    </ligand>
</feature>
<evidence type="ECO:0000256" key="8">
    <source>
        <dbReference type="ARBA" id="ARBA00022741"/>
    </source>
</evidence>
<comment type="catalytic activity">
    <reaction evidence="1 12 15">
        <text>(2R)-3-phosphoglycerate + ATP = (2R)-3-phospho-glyceroyl phosphate + ADP</text>
        <dbReference type="Rhea" id="RHEA:14801"/>
        <dbReference type="ChEBI" id="CHEBI:30616"/>
        <dbReference type="ChEBI" id="CHEBI:57604"/>
        <dbReference type="ChEBI" id="CHEBI:58272"/>
        <dbReference type="ChEBI" id="CHEBI:456216"/>
        <dbReference type="EC" id="2.7.2.3"/>
    </reaction>
</comment>
<feature type="binding site" evidence="13">
    <location>
        <position position="150"/>
    </location>
    <ligand>
        <name>(2R)-3-phosphoglycerate</name>
        <dbReference type="ChEBI" id="CHEBI:58272"/>
    </ligand>
</feature>
<dbReference type="HAMAP" id="MF_00145">
    <property type="entry name" value="Phosphoglyc_kinase"/>
    <property type="match status" value="1"/>
</dbReference>
<dbReference type="GO" id="GO:0006096">
    <property type="term" value="P:glycolytic process"/>
    <property type="evidence" value="ECO:0007669"/>
    <property type="project" value="UniProtKB-UniRule"/>
</dbReference>
<sequence>MKTIDNFNFKDKKALIRVDFNVPLDENFKVTDNTRIEAAKPTIEKILNDGGSVVLMSHLGRPKGEKNQKYSLKHIVDEVSKELGKPVIFVDDCVGESVEKAVAAAPSGSVILLENLRFYAEEEKGNEDFSAKLAKLGDIYVNDAFGTAHRAHASTTIVAKFFPNNKCFGYLLAKEIESIDKVMKSGEKPVTAILGGSKVSSKITIIENILDKVNHLIIGGGMAYTFVKAQGGKIGDSICEDDKLQLALDILAKAKSKGVEVHLPVDVVAADDFNNEAKTQVVDITNIPNGWQGLDAGPKSLANFKEVILKSKTILWNGPVGVFEMPTFAKGTIEVGNFIAEATKNGAFSLVGGGDSVAAVKQFGFENKVSYVSTGGGAMLESLEGRVLPGIQAIYE</sequence>
<evidence type="ECO:0000256" key="1">
    <source>
        <dbReference type="ARBA" id="ARBA00000642"/>
    </source>
</evidence>
<dbReference type="PANTHER" id="PTHR11406:SF23">
    <property type="entry name" value="PHOSPHOGLYCERATE KINASE 1, CHLOROPLASTIC-RELATED"/>
    <property type="match status" value="1"/>
</dbReference>
<accession>A0AAC9Z3R4</accession>
<dbReference type="PRINTS" id="PR00477">
    <property type="entry name" value="PHGLYCKINASE"/>
</dbReference>
<keyword evidence="12" id="KW-0963">Cytoplasm</keyword>
<protein>
    <recommendedName>
        <fullName evidence="6 12">Phosphoglycerate kinase</fullName>
        <ecNumber evidence="5 12">2.7.2.3</ecNumber>
    </recommendedName>
</protein>
<keyword evidence="8 12" id="KW-0547">Nucleotide-binding</keyword>
<feature type="binding site" evidence="12 14">
    <location>
        <position position="202"/>
    </location>
    <ligand>
        <name>ATP</name>
        <dbReference type="ChEBI" id="CHEBI:30616"/>
    </ligand>
</feature>
<feature type="binding site" evidence="12 13">
    <location>
        <begin position="19"/>
        <end position="21"/>
    </location>
    <ligand>
        <name>substrate</name>
    </ligand>
</feature>
<evidence type="ECO:0000256" key="10">
    <source>
        <dbReference type="ARBA" id="ARBA00022840"/>
    </source>
</evidence>
<dbReference type="FunFam" id="3.40.50.1260:FF:000006">
    <property type="entry name" value="Phosphoglycerate kinase"/>
    <property type="match status" value="1"/>
</dbReference>
<keyword evidence="11 12" id="KW-0324">Glycolysis</keyword>
<dbReference type="GO" id="GO:0043531">
    <property type="term" value="F:ADP binding"/>
    <property type="evidence" value="ECO:0007669"/>
    <property type="project" value="TreeGrafter"/>
</dbReference>
<dbReference type="AlphaFoldDB" id="A0AAC9Z3R4"/>
<dbReference type="Pfam" id="PF00162">
    <property type="entry name" value="PGK"/>
    <property type="match status" value="1"/>
</dbReference>
<dbReference type="FunFam" id="3.40.50.1260:FF:000003">
    <property type="entry name" value="Phosphoglycerate kinase"/>
    <property type="match status" value="1"/>
</dbReference>
<evidence type="ECO:0000256" key="13">
    <source>
        <dbReference type="PIRSR" id="PIRSR000724-1"/>
    </source>
</evidence>
<name>A0AAC9Z3R4_9FLAO</name>
<dbReference type="PIRSF" id="PIRSF000724">
    <property type="entry name" value="Pgk"/>
    <property type="match status" value="1"/>
</dbReference>
<dbReference type="GO" id="GO:0005829">
    <property type="term" value="C:cytosol"/>
    <property type="evidence" value="ECO:0007669"/>
    <property type="project" value="UniProtKB-ARBA"/>
</dbReference>
<evidence type="ECO:0000256" key="4">
    <source>
        <dbReference type="ARBA" id="ARBA00011245"/>
    </source>
</evidence>
<evidence type="ECO:0000256" key="5">
    <source>
        <dbReference type="ARBA" id="ARBA00013061"/>
    </source>
</evidence>
<dbReference type="EC" id="2.7.2.3" evidence="5 12"/>
<keyword evidence="9 12" id="KW-0418">Kinase</keyword>
<keyword evidence="10 12" id="KW-0067">ATP-binding</keyword>
<comment type="subunit">
    <text evidence="4 12">Monomer.</text>
</comment>
<evidence type="ECO:0000256" key="12">
    <source>
        <dbReference type="HAMAP-Rule" id="MF_00145"/>
    </source>
</evidence>
<dbReference type="GO" id="GO:0004618">
    <property type="term" value="F:phosphoglycerate kinase activity"/>
    <property type="evidence" value="ECO:0007669"/>
    <property type="project" value="UniProtKB-UniRule"/>
</dbReference>
<feature type="binding site" evidence="12">
    <location>
        <position position="150"/>
    </location>
    <ligand>
        <name>substrate</name>
    </ligand>
</feature>
<feature type="binding site" evidence="12">
    <location>
        <position position="117"/>
    </location>
    <ligand>
        <name>substrate</name>
    </ligand>
</feature>
<evidence type="ECO:0000313" key="16">
    <source>
        <dbReference type="EMBL" id="ATA94249.1"/>
    </source>
</evidence>
<comment type="similarity">
    <text evidence="3 12 15">Belongs to the phosphoglycerate kinase family.</text>
</comment>
<evidence type="ECO:0000256" key="3">
    <source>
        <dbReference type="ARBA" id="ARBA00008982"/>
    </source>
</evidence>
<dbReference type="PANTHER" id="PTHR11406">
    <property type="entry name" value="PHOSPHOGLYCERATE KINASE"/>
    <property type="match status" value="1"/>
</dbReference>
<dbReference type="GO" id="GO:0006094">
    <property type="term" value="P:gluconeogenesis"/>
    <property type="evidence" value="ECO:0007669"/>
    <property type="project" value="TreeGrafter"/>
</dbReference>
<keyword evidence="7 12" id="KW-0808">Transferase</keyword>
<feature type="binding site" evidence="13">
    <location>
        <position position="35"/>
    </location>
    <ligand>
        <name>(2R)-3-phosphoglycerate</name>
        <dbReference type="ChEBI" id="CHEBI:58272"/>
    </ligand>
</feature>
<dbReference type="InterPro" id="IPR001576">
    <property type="entry name" value="Phosphoglycerate_kinase"/>
</dbReference>
<evidence type="ECO:0000256" key="11">
    <source>
        <dbReference type="ARBA" id="ARBA00023152"/>
    </source>
</evidence>
<evidence type="ECO:0000256" key="15">
    <source>
        <dbReference type="RuleBase" id="RU000532"/>
    </source>
</evidence>
<dbReference type="Gene3D" id="3.40.50.1260">
    <property type="entry name" value="Phosphoglycerate kinase, N-terminal domain"/>
    <property type="match status" value="2"/>
</dbReference>
<evidence type="ECO:0000256" key="7">
    <source>
        <dbReference type="ARBA" id="ARBA00022679"/>
    </source>
</evidence>
<comment type="subcellular location">
    <subcellularLocation>
        <location evidence="12">Cytoplasm</location>
    </subcellularLocation>
</comment>
<feature type="binding site" evidence="12 13">
    <location>
        <begin position="58"/>
        <end position="61"/>
    </location>
    <ligand>
        <name>substrate</name>
    </ligand>
</feature>
<comment type="pathway">
    <text evidence="2 12">Carbohydrate degradation; glycolysis; pyruvate from D-glyceraldehyde 3-phosphate: step 2/5.</text>
</comment>
<evidence type="ECO:0000313" key="17">
    <source>
        <dbReference type="Proteomes" id="UP000243753"/>
    </source>
</evidence>
<dbReference type="CDD" id="cd00318">
    <property type="entry name" value="Phosphoglycerate_kinase"/>
    <property type="match status" value="1"/>
</dbReference>
<evidence type="ECO:0000256" key="9">
    <source>
        <dbReference type="ARBA" id="ARBA00022777"/>
    </source>
</evidence>
<evidence type="ECO:0000256" key="6">
    <source>
        <dbReference type="ARBA" id="ARBA00016471"/>
    </source>
</evidence>
<feature type="binding site" evidence="12 14">
    <location>
        <begin position="353"/>
        <end position="356"/>
    </location>
    <ligand>
        <name>ATP</name>
        <dbReference type="ChEBI" id="CHEBI:30616"/>
    </ligand>
</feature>
<dbReference type="GO" id="GO:0005524">
    <property type="term" value="F:ATP binding"/>
    <property type="evidence" value="ECO:0007669"/>
    <property type="project" value="UniProtKB-KW"/>
</dbReference>
<dbReference type="EMBL" id="CP022389">
    <property type="protein sequence ID" value="ATA94249.1"/>
    <property type="molecule type" value="Genomic_DNA"/>
</dbReference>
<evidence type="ECO:0000256" key="14">
    <source>
        <dbReference type="PIRSR" id="PIRSR000724-2"/>
    </source>
</evidence>
<reference evidence="17" key="1">
    <citation type="submission" date="2017-06" db="EMBL/GenBank/DDBJ databases">
        <title>Capnocytophaga spp. assemblies.</title>
        <authorList>
            <person name="Gulvik C.A."/>
        </authorList>
    </citation>
    <scope>NUCLEOTIDE SEQUENCE [LARGE SCALE GENOMIC DNA]</scope>
    <source>
        <strain evidence="17">H3936</strain>
    </source>
</reference>
<organism evidence="16 17">
    <name type="scientific">Capnocytophaga canimorsus</name>
    <dbReference type="NCBI Taxonomy" id="28188"/>
    <lineage>
        <taxon>Bacteria</taxon>
        <taxon>Pseudomonadati</taxon>
        <taxon>Bacteroidota</taxon>
        <taxon>Flavobacteriia</taxon>
        <taxon>Flavobacteriales</taxon>
        <taxon>Flavobacteriaceae</taxon>
        <taxon>Capnocytophaga</taxon>
    </lineage>
</organism>
<dbReference type="InterPro" id="IPR015824">
    <property type="entry name" value="Phosphoglycerate_kinase_N"/>
</dbReference>
<proteinExistence type="inferred from homology"/>
<dbReference type="Proteomes" id="UP000243753">
    <property type="component" value="Chromosome"/>
</dbReference>
<gene>
    <name evidence="12 16" type="primary">pgk</name>
    <name evidence="16" type="ORF">CGC54_07875</name>
</gene>
<evidence type="ECO:0000256" key="2">
    <source>
        <dbReference type="ARBA" id="ARBA00004838"/>
    </source>
</evidence>
<feature type="binding site" evidence="13">
    <location>
        <position position="117"/>
    </location>
    <ligand>
        <name>(2R)-3-phosphoglycerate</name>
        <dbReference type="ChEBI" id="CHEBI:58272"/>
    </ligand>
</feature>
<dbReference type="SUPFAM" id="SSF53748">
    <property type="entry name" value="Phosphoglycerate kinase"/>
    <property type="match status" value="1"/>
</dbReference>
<dbReference type="RefSeq" id="WP_095919545.1">
    <property type="nucleotide sequence ID" value="NZ_CP022389.1"/>
</dbReference>
<dbReference type="InterPro" id="IPR036043">
    <property type="entry name" value="Phosphoglycerate_kinase_sf"/>
</dbReference>